<keyword evidence="5" id="KW-0234">DNA repair</keyword>
<keyword evidence="4" id="KW-0238">DNA-binding</keyword>
<gene>
    <name evidence="7" type="ORF">METZ01_LOCUS293099</name>
</gene>
<dbReference type="InterPro" id="IPR007695">
    <property type="entry name" value="DNA_mismatch_repair_MutS-lik_N"/>
</dbReference>
<dbReference type="Gene3D" id="3.40.1170.10">
    <property type="entry name" value="DNA repair protein MutS, domain I"/>
    <property type="match status" value="1"/>
</dbReference>
<proteinExistence type="predicted"/>
<dbReference type="GO" id="GO:0005524">
    <property type="term" value="F:ATP binding"/>
    <property type="evidence" value="ECO:0007669"/>
    <property type="project" value="UniProtKB-KW"/>
</dbReference>
<keyword evidence="1" id="KW-0547">Nucleotide-binding</keyword>
<dbReference type="SUPFAM" id="SSF55271">
    <property type="entry name" value="DNA repair protein MutS, domain I"/>
    <property type="match status" value="1"/>
</dbReference>
<dbReference type="Pfam" id="PF01624">
    <property type="entry name" value="MutS_I"/>
    <property type="match status" value="1"/>
</dbReference>
<feature type="non-terminal residue" evidence="7">
    <location>
        <position position="116"/>
    </location>
</feature>
<accession>A0A382LWZ0</accession>
<evidence type="ECO:0000256" key="5">
    <source>
        <dbReference type="ARBA" id="ARBA00023204"/>
    </source>
</evidence>
<dbReference type="EMBL" id="UINC01089281">
    <property type="protein sequence ID" value="SVC40245.1"/>
    <property type="molecule type" value="Genomic_DNA"/>
</dbReference>
<sequence>MADAKLSPAMEQYMRFKREHDDAILFFRMGDFYEMFFDDAREASRLLGLTLTSRNHGKTSGDIPLAGVPHHAMEGYVARLVGMGRKVAICEQVEDPKKAKGIVKRDVVEVVSPGTA</sequence>
<evidence type="ECO:0000313" key="7">
    <source>
        <dbReference type="EMBL" id="SVC40245.1"/>
    </source>
</evidence>
<name>A0A382LWZ0_9ZZZZ</name>
<dbReference type="AlphaFoldDB" id="A0A382LWZ0"/>
<keyword evidence="3" id="KW-0067">ATP-binding</keyword>
<evidence type="ECO:0000256" key="1">
    <source>
        <dbReference type="ARBA" id="ARBA00022741"/>
    </source>
</evidence>
<protein>
    <recommendedName>
        <fullName evidence="6">DNA mismatch repair protein MutS-like N-terminal domain-containing protein</fullName>
    </recommendedName>
</protein>
<keyword evidence="2" id="KW-0227">DNA damage</keyword>
<feature type="domain" description="DNA mismatch repair protein MutS-like N-terminal" evidence="6">
    <location>
        <begin position="8"/>
        <end position="115"/>
    </location>
</feature>
<dbReference type="FunFam" id="3.40.1170.10:FF:000001">
    <property type="entry name" value="DNA mismatch repair protein MutS"/>
    <property type="match status" value="1"/>
</dbReference>
<dbReference type="GO" id="GO:0006298">
    <property type="term" value="P:mismatch repair"/>
    <property type="evidence" value="ECO:0007669"/>
    <property type="project" value="InterPro"/>
</dbReference>
<evidence type="ECO:0000256" key="4">
    <source>
        <dbReference type="ARBA" id="ARBA00023125"/>
    </source>
</evidence>
<evidence type="ECO:0000256" key="3">
    <source>
        <dbReference type="ARBA" id="ARBA00022840"/>
    </source>
</evidence>
<organism evidence="7">
    <name type="scientific">marine metagenome</name>
    <dbReference type="NCBI Taxonomy" id="408172"/>
    <lineage>
        <taxon>unclassified sequences</taxon>
        <taxon>metagenomes</taxon>
        <taxon>ecological metagenomes</taxon>
    </lineage>
</organism>
<reference evidence="7" key="1">
    <citation type="submission" date="2018-05" db="EMBL/GenBank/DDBJ databases">
        <authorList>
            <person name="Lanie J.A."/>
            <person name="Ng W.-L."/>
            <person name="Kazmierczak K.M."/>
            <person name="Andrzejewski T.M."/>
            <person name="Davidsen T.M."/>
            <person name="Wayne K.J."/>
            <person name="Tettelin H."/>
            <person name="Glass J.I."/>
            <person name="Rusch D."/>
            <person name="Podicherti R."/>
            <person name="Tsui H.-C.T."/>
            <person name="Winkler M.E."/>
        </authorList>
    </citation>
    <scope>NUCLEOTIDE SEQUENCE</scope>
</reference>
<dbReference type="GO" id="GO:0030983">
    <property type="term" value="F:mismatched DNA binding"/>
    <property type="evidence" value="ECO:0007669"/>
    <property type="project" value="InterPro"/>
</dbReference>
<dbReference type="InterPro" id="IPR016151">
    <property type="entry name" value="DNA_mismatch_repair_MutS_N"/>
</dbReference>
<evidence type="ECO:0000259" key="6">
    <source>
        <dbReference type="Pfam" id="PF01624"/>
    </source>
</evidence>
<evidence type="ECO:0000256" key="2">
    <source>
        <dbReference type="ARBA" id="ARBA00022763"/>
    </source>
</evidence>